<keyword evidence="3 8" id="KW-0349">Heme</keyword>
<dbReference type="InterPro" id="IPR017972">
    <property type="entry name" value="Cyt_P450_CS"/>
</dbReference>
<feature type="transmembrane region" description="Helical" evidence="9">
    <location>
        <begin position="6"/>
        <end position="24"/>
    </location>
</feature>
<reference evidence="10" key="2">
    <citation type="submission" date="2023-06" db="EMBL/GenBank/DDBJ databases">
        <authorList>
            <consortium name="Lawrence Berkeley National Laboratory"/>
            <person name="Haridas S."/>
            <person name="Hensen N."/>
            <person name="Bonometti L."/>
            <person name="Westerberg I."/>
            <person name="Brannstrom I.O."/>
            <person name="Guillou S."/>
            <person name="Cros-Aarteil S."/>
            <person name="Calhoun S."/>
            <person name="Kuo A."/>
            <person name="Mondo S."/>
            <person name="Pangilinan J."/>
            <person name="Riley R."/>
            <person name="Labutti K."/>
            <person name="Andreopoulos B."/>
            <person name="Lipzen A."/>
            <person name="Chen C."/>
            <person name="Yanf M."/>
            <person name="Daum C."/>
            <person name="Ng V."/>
            <person name="Clum A."/>
            <person name="Steindorff A."/>
            <person name="Ohm R."/>
            <person name="Martin F."/>
            <person name="Silar P."/>
            <person name="Natvig D."/>
            <person name="Lalanne C."/>
            <person name="Gautier V."/>
            <person name="Ament-Velasquez S.L."/>
            <person name="Kruys A."/>
            <person name="Hutchinson M.I."/>
            <person name="Powell A.J."/>
            <person name="Barry K."/>
            <person name="Miller A.N."/>
            <person name="Grigoriev I.V."/>
            <person name="Debuchy R."/>
            <person name="Gladieux P."/>
            <person name="Thoren M.H."/>
            <person name="Johannesson H."/>
        </authorList>
    </citation>
    <scope>NUCLEOTIDE SEQUENCE</scope>
    <source>
        <strain evidence="10">CBS 118394</strain>
    </source>
</reference>
<dbReference type="PANTHER" id="PTHR46206:SF1">
    <property type="entry name" value="P450, PUTATIVE (EUROFUNG)-RELATED"/>
    <property type="match status" value="1"/>
</dbReference>
<organism evidence="10 11">
    <name type="scientific">Apodospora peruviana</name>
    <dbReference type="NCBI Taxonomy" id="516989"/>
    <lineage>
        <taxon>Eukaryota</taxon>
        <taxon>Fungi</taxon>
        <taxon>Dikarya</taxon>
        <taxon>Ascomycota</taxon>
        <taxon>Pezizomycotina</taxon>
        <taxon>Sordariomycetes</taxon>
        <taxon>Sordariomycetidae</taxon>
        <taxon>Sordariales</taxon>
        <taxon>Lasiosphaeriaceae</taxon>
        <taxon>Apodospora</taxon>
    </lineage>
</organism>
<dbReference type="GO" id="GO:0016705">
    <property type="term" value="F:oxidoreductase activity, acting on paired donors, with incorporation or reduction of molecular oxygen"/>
    <property type="evidence" value="ECO:0007669"/>
    <property type="project" value="InterPro"/>
</dbReference>
<dbReference type="SUPFAM" id="SSF48264">
    <property type="entry name" value="Cytochrome P450"/>
    <property type="match status" value="1"/>
</dbReference>
<dbReference type="CDD" id="cd11041">
    <property type="entry name" value="CYP503A1-like"/>
    <property type="match status" value="1"/>
</dbReference>
<dbReference type="PROSITE" id="PS00086">
    <property type="entry name" value="CYTOCHROME_P450"/>
    <property type="match status" value="1"/>
</dbReference>
<keyword evidence="4 8" id="KW-0479">Metal-binding</keyword>
<evidence type="ECO:0000313" key="10">
    <source>
        <dbReference type="EMBL" id="KAK3318107.1"/>
    </source>
</evidence>
<dbReference type="PANTHER" id="PTHR46206">
    <property type="entry name" value="CYTOCHROME P450"/>
    <property type="match status" value="1"/>
</dbReference>
<dbReference type="AlphaFoldDB" id="A0AAE0M3Q9"/>
<evidence type="ECO:0000256" key="3">
    <source>
        <dbReference type="ARBA" id="ARBA00022617"/>
    </source>
</evidence>
<dbReference type="GO" id="GO:0020037">
    <property type="term" value="F:heme binding"/>
    <property type="evidence" value="ECO:0007669"/>
    <property type="project" value="InterPro"/>
</dbReference>
<evidence type="ECO:0000256" key="5">
    <source>
        <dbReference type="ARBA" id="ARBA00023002"/>
    </source>
</evidence>
<evidence type="ECO:0000256" key="1">
    <source>
        <dbReference type="ARBA" id="ARBA00001971"/>
    </source>
</evidence>
<evidence type="ECO:0000256" key="9">
    <source>
        <dbReference type="SAM" id="Phobius"/>
    </source>
</evidence>
<proteinExistence type="inferred from homology"/>
<keyword evidence="9" id="KW-1133">Transmembrane helix</keyword>
<comment type="caution">
    <text evidence="10">The sequence shown here is derived from an EMBL/GenBank/DDBJ whole genome shotgun (WGS) entry which is preliminary data.</text>
</comment>
<keyword evidence="11" id="KW-1185">Reference proteome</keyword>
<gene>
    <name evidence="10" type="ORF">B0H66DRAFT_225621</name>
</gene>
<evidence type="ECO:0000256" key="4">
    <source>
        <dbReference type="ARBA" id="ARBA00022723"/>
    </source>
</evidence>
<dbReference type="Proteomes" id="UP001283341">
    <property type="component" value="Unassembled WGS sequence"/>
</dbReference>
<reference evidence="10" key="1">
    <citation type="journal article" date="2023" name="Mol. Phylogenet. Evol.">
        <title>Genome-scale phylogeny and comparative genomics of the fungal order Sordariales.</title>
        <authorList>
            <person name="Hensen N."/>
            <person name="Bonometti L."/>
            <person name="Westerberg I."/>
            <person name="Brannstrom I.O."/>
            <person name="Guillou S."/>
            <person name="Cros-Aarteil S."/>
            <person name="Calhoun S."/>
            <person name="Haridas S."/>
            <person name="Kuo A."/>
            <person name="Mondo S."/>
            <person name="Pangilinan J."/>
            <person name="Riley R."/>
            <person name="LaButti K."/>
            <person name="Andreopoulos B."/>
            <person name="Lipzen A."/>
            <person name="Chen C."/>
            <person name="Yan M."/>
            <person name="Daum C."/>
            <person name="Ng V."/>
            <person name="Clum A."/>
            <person name="Steindorff A."/>
            <person name="Ohm R.A."/>
            <person name="Martin F."/>
            <person name="Silar P."/>
            <person name="Natvig D.O."/>
            <person name="Lalanne C."/>
            <person name="Gautier V."/>
            <person name="Ament-Velasquez S.L."/>
            <person name="Kruys A."/>
            <person name="Hutchinson M.I."/>
            <person name="Powell A.J."/>
            <person name="Barry K."/>
            <person name="Miller A.N."/>
            <person name="Grigoriev I.V."/>
            <person name="Debuchy R."/>
            <person name="Gladieux P."/>
            <person name="Hiltunen Thoren M."/>
            <person name="Johannesson H."/>
        </authorList>
    </citation>
    <scope>NUCLEOTIDE SEQUENCE</scope>
    <source>
        <strain evidence="10">CBS 118394</strain>
    </source>
</reference>
<comment type="cofactor">
    <cofactor evidence="1">
        <name>heme</name>
        <dbReference type="ChEBI" id="CHEBI:30413"/>
    </cofactor>
</comment>
<dbReference type="InterPro" id="IPR001128">
    <property type="entry name" value="Cyt_P450"/>
</dbReference>
<evidence type="ECO:0000256" key="2">
    <source>
        <dbReference type="ARBA" id="ARBA00010617"/>
    </source>
</evidence>
<protein>
    <submittedName>
        <fullName evidence="10">Cytochrome P450</fullName>
    </submittedName>
</protein>
<dbReference type="EMBL" id="JAUEDM010000004">
    <property type="protein sequence ID" value="KAK3318107.1"/>
    <property type="molecule type" value="Genomic_DNA"/>
</dbReference>
<keyword evidence="6 8" id="KW-0408">Iron</keyword>
<sequence>MLLEASPAVLAYVGIILVVVLYVVDQQLLAPKIPTLSIYACEPEGRKSFSFSTRLRLYLDCAGLYRRAWDKYIKGATDHVIVLPGLGFHDDVILPHSSMKWALSQPDTKLSSYHAIVELNQVMHSLGHSRFIEDPWQGHLVRTKLFNAFESMAADVGDELTHALDMHFGTDTERWNEIDLVETLNKVTAQIAGRFTVGLPLCRDKDYIDASCEATDDFMVVAGAVRAMPHILRPLVGSAMGLWYQSKINRMKALFEPLYRERIGMLKDESGREEPNDYLQIMFRYAAEHRKDELASLDIMTRRLIIANFGSIHQPSLLIANTLLNLIDSDAQFNTIATLQDELTDVFGVCPNPKEGPNIMDHRVWTRVNVNRLDKADSLMRETARLHTFGSRAILRKVIPKEGVTTDAGVHLPHGRCVSFMAHPVQMDKDAFDDPEVFDPFRFVRMREAVVDAKKQMPDVADQKDAVEMTTTTIENIGAADSEYHSEVARAARAGPLRFVTTGPNNLTFGHGRHACPGRFVVDFQLKMVIAHVITRYELAFPDQYGGKRPDNTWMADVKLPQHARIRVKRKGGI</sequence>
<keyword evidence="7 8" id="KW-0503">Monooxygenase</keyword>
<evidence type="ECO:0000256" key="6">
    <source>
        <dbReference type="ARBA" id="ARBA00023004"/>
    </source>
</evidence>
<dbReference type="InterPro" id="IPR036396">
    <property type="entry name" value="Cyt_P450_sf"/>
</dbReference>
<name>A0AAE0M3Q9_9PEZI</name>
<keyword evidence="5 8" id="KW-0560">Oxidoreductase</keyword>
<comment type="similarity">
    <text evidence="2 8">Belongs to the cytochrome P450 family.</text>
</comment>
<accession>A0AAE0M3Q9</accession>
<dbReference type="GO" id="GO:0004497">
    <property type="term" value="F:monooxygenase activity"/>
    <property type="evidence" value="ECO:0007669"/>
    <property type="project" value="UniProtKB-KW"/>
</dbReference>
<evidence type="ECO:0000256" key="8">
    <source>
        <dbReference type="RuleBase" id="RU000461"/>
    </source>
</evidence>
<evidence type="ECO:0000256" key="7">
    <source>
        <dbReference type="ARBA" id="ARBA00023033"/>
    </source>
</evidence>
<dbReference type="Pfam" id="PF00067">
    <property type="entry name" value="p450"/>
    <property type="match status" value="1"/>
</dbReference>
<dbReference type="GO" id="GO:0005506">
    <property type="term" value="F:iron ion binding"/>
    <property type="evidence" value="ECO:0007669"/>
    <property type="project" value="InterPro"/>
</dbReference>
<keyword evidence="9" id="KW-0812">Transmembrane</keyword>
<keyword evidence="9" id="KW-0472">Membrane</keyword>
<dbReference type="Gene3D" id="1.10.630.10">
    <property type="entry name" value="Cytochrome P450"/>
    <property type="match status" value="1"/>
</dbReference>
<evidence type="ECO:0000313" key="11">
    <source>
        <dbReference type="Proteomes" id="UP001283341"/>
    </source>
</evidence>